<evidence type="ECO:0000259" key="5">
    <source>
        <dbReference type="Pfam" id="PF02055"/>
    </source>
</evidence>
<evidence type="ECO:0000313" key="8">
    <source>
        <dbReference type="Proteomes" id="UP001165122"/>
    </source>
</evidence>
<evidence type="ECO:0000313" key="7">
    <source>
        <dbReference type="EMBL" id="GMH65057.1"/>
    </source>
</evidence>
<proteinExistence type="inferred from homology"/>
<name>A0A9W7E3Q8_9STRA</name>
<dbReference type="Gene3D" id="3.20.20.80">
    <property type="entry name" value="Glycosidases"/>
    <property type="match status" value="1"/>
</dbReference>
<gene>
    <name evidence="7" type="ORF">TrLO_g5198</name>
</gene>
<dbReference type="EMBL" id="BRXW01000549">
    <property type="protein sequence ID" value="GMH65057.1"/>
    <property type="molecule type" value="Genomic_DNA"/>
</dbReference>
<dbReference type="PANTHER" id="PTHR11069">
    <property type="entry name" value="GLUCOSYLCERAMIDASE"/>
    <property type="match status" value="1"/>
</dbReference>
<evidence type="ECO:0000256" key="2">
    <source>
        <dbReference type="ARBA" id="ARBA00022729"/>
    </source>
</evidence>
<dbReference type="Pfam" id="PF17189">
    <property type="entry name" value="Glyco_hydro_30C"/>
    <property type="match status" value="1"/>
</dbReference>
<dbReference type="InterPro" id="IPR033453">
    <property type="entry name" value="Glyco_hydro_30_TIM-barrel"/>
</dbReference>
<comment type="caution">
    <text evidence="7">The sequence shown here is derived from an EMBL/GenBank/DDBJ whole genome shotgun (WGS) entry which is preliminary data.</text>
</comment>
<dbReference type="InterPro" id="IPR017853">
    <property type="entry name" value="GH"/>
</dbReference>
<dbReference type="Proteomes" id="UP001165122">
    <property type="component" value="Unassembled WGS sequence"/>
</dbReference>
<protein>
    <recommendedName>
        <fullName evidence="9">Glucosylceramidase</fullName>
    </recommendedName>
</protein>
<evidence type="ECO:0008006" key="9">
    <source>
        <dbReference type="Google" id="ProtNLM"/>
    </source>
</evidence>
<feature type="domain" description="Glycosyl hydrolase family 30 beta sandwich" evidence="6">
    <location>
        <begin position="414"/>
        <end position="493"/>
    </location>
</feature>
<dbReference type="Gene3D" id="2.60.40.1180">
    <property type="entry name" value="Golgi alpha-mannosidase II"/>
    <property type="match status" value="1"/>
</dbReference>
<keyword evidence="8" id="KW-1185">Reference proteome</keyword>
<evidence type="ECO:0000256" key="3">
    <source>
        <dbReference type="ARBA" id="ARBA00022801"/>
    </source>
</evidence>
<dbReference type="PRINTS" id="PR00843">
    <property type="entry name" value="GLHYDRLASE30"/>
</dbReference>
<keyword evidence="3" id="KW-0378">Hydrolase</keyword>
<dbReference type="InterPro" id="IPR033452">
    <property type="entry name" value="GH30_C"/>
</dbReference>
<feature type="chain" id="PRO_5040970984" description="Glucosylceramidase" evidence="4">
    <location>
        <begin position="19"/>
        <end position="495"/>
    </location>
</feature>
<dbReference type="Pfam" id="PF02055">
    <property type="entry name" value="Glyco_hydro_30"/>
    <property type="match status" value="1"/>
</dbReference>
<feature type="signal peptide" evidence="4">
    <location>
        <begin position="1"/>
        <end position="18"/>
    </location>
</feature>
<keyword evidence="2 4" id="KW-0732">Signal</keyword>
<dbReference type="GO" id="GO:0004348">
    <property type="term" value="F:glucosylceramidase activity"/>
    <property type="evidence" value="ECO:0007669"/>
    <property type="project" value="InterPro"/>
</dbReference>
<feature type="domain" description="Glycosyl hydrolase family 30 TIM-barrel" evidence="5">
    <location>
        <begin position="65"/>
        <end position="411"/>
    </location>
</feature>
<dbReference type="AlphaFoldDB" id="A0A9W7E3Q8"/>
<organism evidence="7 8">
    <name type="scientific">Triparma laevis f. longispina</name>
    <dbReference type="NCBI Taxonomy" id="1714387"/>
    <lineage>
        <taxon>Eukaryota</taxon>
        <taxon>Sar</taxon>
        <taxon>Stramenopiles</taxon>
        <taxon>Ochrophyta</taxon>
        <taxon>Bolidophyceae</taxon>
        <taxon>Parmales</taxon>
        <taxon>Triparmaceae</taxon>
        <taxon>Triparma</taxon>
    </lineage>
</organism>
<dbReference type="GO" id="GO:0016020">
    <property type="term" value="C:membrane"/>
    <property type="evidence" value="ECO:0007669"/>
    <property type="project" value="GOC"/>
</dbReference>
<evidence type="ECO:0000256" key="4">
    <source>
        <dbReference type="SAM" id="SignalP"/>
    </source>
</evidence>
<evidence type="ECO:0000259" key="6">
    <source>
        <dbReference type="Pfam" id="PF17189"/>
    </source>
</evidence>
<dbReference type="GO" id="GO:0006680">
    <property type="term" value="P:glucosylceramide catabolic process"/>
    <property type="evidence" value="ECO:0007669"/>
    <property type="project" value="TreeGrafter"/>
</dbReference>
<dbReference type="PANTHER" id="PTHR11069:SF23">
    <property type="entry name" value="LYSOSOMAL ACID GLUCOSYLCERAMIDASE"/>
    <property type="match status" value="1"/>
</dbReference>
<dbReference type="InterPro" id="IPR013780">
    <property type="entry name" value="Glyco_hydro_b"/>
</dbReference>
<sequence>MRCLPLALAVSLPTPILSSVTWYQTSSSNGDKLSSKTPLEFDKLHSPTSSSHAVNIDPETTYQAILGFGGALTQSSATVYKQLNDELREELIQSYYSDSGLDFSIGRLPIHSCDFSTESYTFVSDEVDSDLSTFDDEVVYDQNLSLPLIKDALAVNPNLKFFGSPWSPPAWMKDNNNMLYGGKLLDEFKQSWASYFSRWIKAYGNQGVQIWGITVQNEPEASQTWESCIYTAEETRDFVADYLGPTLNSDHPSVKIFGFDHNKDHIKDWSDILLADDSKSKDYIDGIAFHWYSGACFDNVKASFEAYPDAMFLPSEATYELTVLDDDESTEEWLVNGTYAKGEGYGYDILGDLESGSVGWTDWNIVLDQDGGPNHVGNYCDAAVVADVKSEVMTLNYHPQYYYIGHFSKFLKEGAVRVKSTVNGEEEMSSDCVWPYGKCDEKTVHTTAFLGEEGGITVVVMNCGDDDKEMELTVEGVDGTLVNVVPAHSIQTYVF</sequence>
<comment type="similarity">
    <text evidence="1">Belongs to the glycosyl hydrolase 30 family.</text>
</comment>
<evidence type="ECO:0000256" key="1">
    <source>
        <dbReference type="ARBA" id="ARBA00005382"/>
    </source>
</evidence>
<reference evidence="8" key="1">
    <citation type="journal article" date="2023" name="Commun. Biol.">
        <title>Genome analysis of Parmales, the sister group of diatoms, reveals the evolutionary specialization of diatoms from phago-mixotrophs to photoautotrophs.</title>
        <authorList>
            <person name="Ban H."/>
            <person name="Sato S."/>
            <person name="Yoshikawa S."/>
            <person name="Yamada K."/>
            <person name="Nakamura Y."/>
            <person name="Ichinomiya M."/>
            <person name="Sato N."/>
            <person name="Blanc-Mathieu R."/>
            <person name="Endo H."/>
            <person name="Kuwata A."/>
            <person name="Ogata H."/>
        </authorList>
    </citation>
    <scope>NUCLEOTIDE SEQUENCE [LARGE SCALE GENOMIC DNA]</scope>
    <source>
        <strain evidence="8">NIES 3700</strain>
    </source>
</reference>
<accession>A0A9W7E3Q8</accession>
<dbReference type="OrthoDB" id="2160638at2759"/>
<dbReference type="SUPFAM" id="SSF51445">
    <property type="entry name" value="(Trans)glycosidases"/>
    <property type="match status" value="1"/>
</dbReference>
<dbReference type="InterPro" id="IPR001139">
    <property type="entry name" value="Glyco_hydro_30"/>
</dbReference>